<evidence type="ECO:0000313" key="15">
    <source>
        <dbReference type="Proteomes" id="UP000486534"/>
    </source>
</evidence>
<dbReference type="InterPro" id="IPR050083">
    <property type="entry name" value="HtpX_protease"/>
</dbReference>
<dbReference type="GO" id="GO:0005886">
    <property type="term" value="C:plasma membrane"/>
    <property type="evidence" value="ECO:0007669"/>
    <property type="project" value="UniProtKB-SubCell"/>
</dbReference>
<sequence>MKFFQHQAQARRRTLKLLSLMALAVASLTALSSLGLGWLWRELNQESDQPKVLNWPLVAVVAALIVLVVLLGSWYKTWRLRAGGKVIAEHLGGRLINGAARNSDEQRLLNIVEEMALASGTTMPAVYVLPEEAINAFAAGLDPQQAVLGVTRGALARLERDELQGMVAHEFSHIHNGDMRLNTRLLAVIHGLLLFSLAGVLVLRQAEREHLASDRHRFIWQIVFAVLGLALLILGSLGTLLGNLIKAAIGRQREFLADASAVQFTRNPQGLSGALKKIGGCTAGSRLKAFNAAQYSHMYFHQGVQSRLDRLFATHPPLAERIRRLDPQWDGRYPGDSR</sequence>
<keyword evidence="8 12" id="KW-1133">Transmembrane helix</keyword>
<feature type="domain" description="Peptidase M48" evidence="13">
    <location>
        <begin position="104"/>
        <end position="326"/>
    </location>
</feature>
<dbReference type="GO" id="GO:0046872">
    <property type="term" value="F:metal ion binding"/>
    <property type="evidence" value="ECO:0007669"/>
    <property type="project" value="UniProtKB-KW"/>
</dbReference>
<evidence type="ECO:0000313" key="14">
    <source>
        <dbReference type="EMBL" id="MQA54773.1"/>
    </source>
</evidence>
<accession>A0A7X1PN77</accession>
<dbReference type="GO" id="GO:0004222">
    <property type="term" value="F:metalloendopeptidase activity"/>
    <property type="evidence" value="ECO:0007669"/>
    <property type="project" value="InterPro"/>
</dbReference>
<evidence type="ECO:0000256" key="4">
    <source>
        <dbReference type="ARBA" id="ARBA00022692"/>
    </source>
</evidence>
<keyword evidence="10 12" id="KW-0472">Membrane</keyword>
<organism evidence="14 15">
    <name type="scientific">Pseudomonas piscis</name>
    <dbReference type="NCBI Taxonomy" id="2614538"/>
    <lineage>
        <taxon>Bacteria</taxon>
        <taxon>Pseudomonadati</taxon>
        <taxon>Pseudomonadota</taxon>
        <taxon>Gammaproteobacteria</taxon>
        <taxon>Pseudomonadales</taxon>
        <taxon>Pseudomonadaceae</taxon>
        <taxon>Pseudomonas</taxon>
    </lineage>
</organism>
<evidence type="ECO:0000256" key="12">
    <source>
        <dbReference type="SAM" id="Phobius"/>
    </source>
</evidence>
<evidence type="ECO:0000256" key="10">
    <source>
        <dbReference type="ARBA" id="ARBA00023136"/>
    </source>
</evidence>
<keyword evidence="9 11" id="KW-0482">Metalloprotease</keyword>
<comment type="cofactor">
    <cofactor evidence="11">
        <name>Zn(2+)</name>
        <dbReference type="ChEBI" id="CHEBI:29105"/>
    </cofactor>
    <text evidence="11">Binds 1 zinc ion per subunit.</text>
</comment>
<evidence type="ECO:0000256" key="5">
    <source>
        <dbReference type="ARBA" id="ARBA00022723"/>
    </source>
</evidence>
<dbReference type="EMBL" id="WHUV01000002">
    <property type="protein sequence ID" value="MQA54773.1"/>
    <property type="molecule type" value="Genomic_DNA"/>
</dbReference>
<evidence type="ECO:0000256" key="11">
    <source>
        <dbReference type="RuleBase" id="RU003983"/>
    </source>
</evidence>
<feature type="transmembrane region" description="Helical" evidence="12">
    <location>
        <begin position="185"/>
        <end position="206"/>
    </location>
</feature>
<dbReference type="PANTHER" id="PTHR43221:SF1">
    <property type="entry name" value="PROTEASE HTPX"/>
    <property type="match status" value="1"/>
</dbReference>
<comment type="caution">
    <text evidence="14">The sequence shown here is derived from an EMBL/GenBank/DDBJ whole genome shotgun (WGS) entry which is preliminary data.</text>
</comment>
<keyword evidence="4 12" id="KW-0812">Transmembrane</keyword>
<reference evidence="14 15" key="1">
    <citation type="submission" date="2019-10" db="EMBL/GenBank/DDBJ databases">
        <title>Pseudomonas dajingensis sp. nov., isolated from the profound head ulcers of farmed Murray cod (Maccullochella peelii peelii).</title>
        <authorList>
            <person name="Liu Y."/>
        </authorList>
    </citation>
    <scope>NUCLEOTIDE SEQUENCE [LARGE SCALE GENOMIC DNA]</scope>
    <source>
        <strain evidence="14 15">MC042</strain>
    </source>
</reference>
<evidence type="ECO:0000256" key="8">
    <source>
        <dbReference type="ARBA" id="ARBA00022989"/>
    </source>
</evidence>
<keyword evidence="3 11" id="KW-0645">Protease</keyword>
<protein>
    <submittedName>
        <fullName evidence="14">M48 family metalloprotease</fullName>
    </submittedName>
</protein>
<dbReference type="Proteomes" id="UP000486534">
    <property type="component" value="Unassembled WGS sequence"/>
</dbReference>
<keyword evidence="6 11" id="KW-0378">Hydrolase</keyword>
<gene>
    <name evidence="14" type="ORF">GDH07_15770</name>
</gene>
<evidence type="ECO:0000259" key="13">
    <source>
        <dbReference type="Pfam" id="PF01435"/>
    </source>
</evidence>
<keyword evidence="5" id="KW-0479">Metal-binding</keyword>
<evidence type="ECO:0000256" key="6">
    <source>
        <dbReference type="ARBA" id="ARBA00022801"/>
    </source>
</evidence>
<feature type="transmembrane region" description="Helical" evidence="12">
    <location>
        <begin position="52"/>
        <end position="75"/>
    </location>
</feature>
<keyword evidence="7 11" id="KW-0862">Zinc</keyword>
<evidence type="ECO:0000256" key="2">
    <source>
        <dbReference type="ARBA" id="ARBA00022475"/>
    </source>
</evidence>
<keyword evidence="2" id="KW-1003">Cell membrane</keyword>
<name>A0A7X1PN77_9PSED</name>
<evidence type="ECO:0000256" key="3">
    <source>
        <dbReference type="ARBA" id="ARBA00022670"/>
    </source>
</evidence>
<feature type="transmembrane region" description="Helical" evidence="12">
    <location>
        <begin position="218"/>
        <end position="245"/>
    </location>
</feature>
<dbReference type="GO" id="GO:0006508">
    <property type="term" value="P:proteolysis"/>
    <property type="evidence" value="ECO:0007669"/>
    <property type="project" value="UniProtKB-KW"/>
</dbReference>
<dbReference type="PANTHER" id="PTHR43221">
    <property type="entry name" value="PROTEASE HTPX"/>
    <property type="match status" value="1"/>
</dbReference>
<dbReference type="AlphaFoldDB" id="A0A7X1PN77"/>
<proteinExistence type="inferred from homology"/>
<evidence type="ECO:0000256" key="1">
    <source>
        <dbReference type="ARBA" id="ARBA00004651"/>
    </source>
</evidence>
<evidence type="ECO:0000256" key="9">
    <source>
        <dbReference type="ARBA" id="ARBA00023049"/>
    </source>
</evidence>
<dbReference type="InterPro" id="IPR001915">
    <property type="entry name" value="Peptidase_M48"/>
</dbReference>
<comment type="similarity">
    <text evidence="11">Belongs to the peptidase M48 family.</text>
</comment>
<dbReference type="CDD" id="cd07340">
    <property type="entry name" value="M48B_Htpx_like"/>
    <property type="match status" value="1"/>
</dbReference>
<evidence type="ECO:0000256" key="7">
    <source>
        <dbReference type="ARBA" id="ARBA00022833"/>
    </source>
</evidence>
<feature type="transmembrane region" description="Helical" evidence="12">
    <location>
        <begin position="20"/>
        <end position="40"/>
    </location>
</feature>
<dbReference type="Gene3D" id="3.30.2010.10">
    <property type="entry name" value="Metalloproteases ('zincins'), catalytic domain"/>
    <property type="match status" value="1"/>
</dbReference>
<comment type="subcellular location">
    <subcellularLocation>
        <location evidence="1">Cell membrane</location>
        <topology evidence="1">Multi-pass membrane protein</topology>
    </subcellularLocation>
</comment>
<dbReference type="Pfam" id="PF01435">
    <property type="entry name" value="Peptidase_M48"/>
    <property type="match status" value="1"/>
</dbReference>
<dbReference type="RefSeq" id="WP_152898127.1">
    <property type="nucleotide sequence ID" value="NZ_WHUV01000002.1"/>
</dbReference>